<dbReference type="RefSeq" id="WP_170136207.1">
    <property type="nucleotide sequence ID" value="NZ_FOMX01000028.1"/>
</dbReference>
<organism evidence="2 3">
    <name type="scientific">Nannocystis exedens</name>
    <dbReference type="NCBI Taxonomy" id="54"/>
    <lineage>
        <taxon>Bacteria</taxon>
        <taxon>Pseudomonadati</taxon>
        <taxon>Myxococcota</taxon>
        <taxon>Polyangia</taxon>
        <taxon>Nannocystales</taxon>
        <taxon>Nannocystaceae</taxon>
        <taxon>Nannocystis</taxon>
    </lineage>
</organism>
<sequence>MHVFVTGASGFIGSAVTRALVTRGHRVTGLARDAAAVAKVRAAGGEPVPGSLADLAVLARAAEAADAVVHTAATTGSDRPVVDAAAVTAMLDALPRGVFLSTSAAPCTRSSREPVAEEENAPPDGPLAWLAAAEQRVLAAPRVRGVIVRAPMVYGDAAGPLAGLVHAARQARAARYIDDGAARWSTVHVRDLAVGYALLLEGDARGVFHAAEAEPVAMAALFAAIADAAEVPLASWSLAAARAAIGPMADFLAMDAAIHAGKLCRLGWTPRVGASVGGIIGALGNPAQGYRPAQSGA</sequence>
<dbReference type="Gene3D" id="3.40.50.720">
    <property type="entry name" value="NAD(P)-binding Rossmann-like Domain"/>
    <property type="match status" value="1"/>
</dbReference>
<dbReference type="EMBL" id="FOMX01000028">
    <property type="protein sequence ID" value="SFF08102.1"/>
    <property type="molecule type" value="Genomic_DNA"/>
</dbReference>
<dbReference type="InterPro" id="IPR036291">
    <property type="entry name" value="NAD(P)-bd_dom_sf"/>
</dbReference>
<feature type="domain" description="NAD-dependent epimerase/dehydratase" evidence="1">
    <location>
        <begin position="3"/>
        <end position="202"/>
    </location>
</feature>
<keyword evidence="3" id="KW-1185">Reference proteome</keyword>
<dbReference type="InterPro" id="IPR001509">
    <property type="entry name" value="Epimerase_deHydtase"/>
</dbReference>
<dbReference type="Pfam" id="PF01370">
    <property type="entry name" value="Epimerase"/>
    <property type="match status" value="1"/>
</dbReference>
<accession>A0A1I2FRR5</accession>
<dbReference type="SUPFAM" id="SSF51735">
    <property type="entry name" value="NAD(P)-binding Rossmann-fold domains"/>
    <property type="match status" value="1"/>
</dbReference>
<dbReference type="PANTHER" id="PTHR48079:SF6">
    <property type="entry name" value="NAD(P)-BINDING DOMAIN-CONTAINING PROTEIN-RELATED"/>
    <property type="match status" value="1"/>
</dbReference>
<dbReference type="STRING" id="54.SAMN02745121_06802"/>
<evidence type="ECO:0000313" key="3">
    <source>
        <dbReference type="Proteomes" id="UP000199400"/>
    </source>
</evidence>
<dbReference type="InterPro" id="IPR051783">
    <property type="entry name" value="NAD(P)-dependent_oxidoreduct"/>
</dbReference>
<reference evidence="3" key="1">
    <citation type="submission" date="2016-10" db="EMBL/GenBank/DDBJ databases">
        <authorList>
            <person name="Varghese N."/>
            <person name="Submissions S."/>
        </authorList>
    </citation>
    <scope>NUCLEOTIDE SEQUENCE [LARGE SCALE GENOMIC DNA]</scope>
    <source>
        <strain evidence="3">ATCC 25963</strain>
    </source>
</reference>
<dbReference type="GO" id="GO:0004029">
    <property type="term" value="F:aldehyde dehydrogenase (NAD+) activity"/>
    <property type="evidence" value="ECO:0007669"/>
    <property type="project" value="TreeGrafter"/>
</dbReference>
<dbReference type="PANTHER" id="PTHR48079">
    <property type="entry name" value="PROTEIN YEEZ"/>
    <property type="match status" value="1"/>
</dbReference>
<dbReference type="AlphaFoldDB" id="A0A1I2FRR5"/>
<dbReference type="GO" id="GO:0005737">
    <property type="term" value="C:cytoplasm"/>
    <property type="evidence" value="ECO:0007669"/>
    <property type="project" value="TreeGrafter"/>
</dbReference>
<evidence type="ECO:0000313" key="2">
    <source>
        <dbReference type="EMBL" id="SFF08102.1"/>
    </source>
</evidence>
<protein>
    <submittedName>
        <fullName evidence="2">Nucleoside-diphosphate-sugar epimerase</fullName>
    </submittedName>
</protein>
<name>A0A1I2FRR5_9BACT</name>
<dbReference type="Proteomes" id="UP000199400">
    <property type="component" value="Unassembled WGS sequence"/>
</dbReference>
<gene>
    <name evidence="2" type="ORF">SAMN02745121_06802</name>
</gene>
<evidence type="ECO:0000259" key="1">
    <source>
        <dbReference type="Pfam" id="PF01370"/>
    </source>
</evidence>
<proteinExistence type="predicted"/>